<dbReference type="EMBL" id="FNYH01000005">
    <property type="protein sequence ID" value="SEI61639.1"/>
    <property type="molecule type" value="Genomic_DNA"/>
</dbReference>
<dbReference type="OrthoDB" id="9801052at2"/>
<dbReference type="PANTHER" id="PTHR11986">
    <property type="entry name" value="AMINOTRANSFERASE CLASS III"/>
    <property type="match status" value="1"/>
</dbReference>
<feature type="binding site" evidence="5">
    <location>
        <begin position="97"/>
        <end position="98"/>
    </location>
    <ligand>
        <name>pyridoxal 5'-phosphate</name>
        <dbReference type="ChEBI" id="CHEBI:597326"/>
    </ligand>
</feature>
<dbReference type="InterPro" id="IPR015422">
    <property type="entry name" value="PyrdxlP-dep_Trfase_small"/>
</dbReference>
<dbReference type="Pfam" id="PF00202">
    <property type="entry name" value="Aminotran_3"/>
    <property type="match status" value="1"/>
</dbReference>
<keyword evidence="5" id="KW-0963">Cytoplasm</keyword>
<proteinExistence type="inferred from homology"/>
<dbReference type="UniPathway" id="UPA00068">
    <property type="reaction ID" value="UER00109"/>
</dbReference>
<comment type="cofactor">
    <cofactor evidence="5">
        <name>pyridoxal 5'-phosphate</name>
        <dbReference type="ChEBI" id="CHEBI:597326"/>
    </cofactor>
    <text evidence="5">Binds 1 pyridoxal phosphate per subunit.</text>
</comment>
<evidence type="ECO:0000256" key="1">
    <source>
        <dbReference type="ARBA" id="ARBA00022576"/>
    </source>
</evidence>
<dbReference type="GO" id="GO:0005737">
    <property type="term" value="C:cytoplasm"/>
    <property type="evidence" value="ECO:0007669"/>
    <property type="project" value="UniProtKB-SubCell"/>
</dbReference>
<name>A0A1H6S154_9GAMM</name>
<dbReference type="Gene3D" id="3.40.640.10">
    <property type="entry name" value="Type I PLP-dependent aspartate aminotransferase-like (Major domain)"/>
    <property type="match status" value="1"/>
</dbReference>
<gene>
    <name evidence="5" type="primary">argD</name>
    <name evidence="6" type="ORF">SAMN05421831_105148</name>
</gene>
<feature type="binding site" evidence="5">
    <location>
        <position position="132"/>
    </location>
    <ligand>
        <name>N(2)-acetyl-L-ornithine</name>
        <dbReference type="ChEBI" id="CHEBI:57805"/>
    </ligand>
</feature>
<evidence type="ECO:0000313" key="6">
    <source>
        <dbReference type="EMBL" id="SEI61639.1"/>
    </source>
</evidence>
<accession>A0A1H6S154</accession>
<protein>
    <recommendedName>
        <fullName evidence="5">Acetylornithine aminotransferase</fullName>
        <shortName evidence="5">ACOAT</shortName>
        <ecNumber evidence="5">2.6.1.11</ecNumber>
    </recommendedName>
</protein>
<dbReference type="RefSeq" id="WP_093309272.1">
    <property type="nucleotide sequence ID" value="NZ_FNYH01000005.1"/>
</dbReference>
<dbReference type="PANTHER" id="PTHR11986:SF79">
    <property type="entry name" value="ACETYLORNITHINE AMINOTRANSFERASE, MITOCHONDRIAL"/>
    <property type="match status" value="1"/>
</dbReference>
<dbReference type="InterPro" id="IPR005814">
    <property type="entry name" value="Aminotrans_3"/>
</dbReference>
<dbReference type="NCBIfam" id="TIGR00707">
    <property type="entry name" value="argD"/>
    <property type="match status" value="1"/>
</dbReference>
<evidence type="ECO:0000256" key="4">
    <source>
        <dbReference type="ARBA" id="ARBA00022898"/>
    </source>
</evidence>
<dbReference type="PROSITE" id="PS00600">
    <property type="entry name" value="AA_TRANSFER_CLASS_3"/>
    <property type="match status" value="1"/>
</dbReference>
<evidence type="ECO:0000256" key="3">
    <source>
        <dbReference type="ARBA" id="ARBA00022679"/>
    </source>
</evidence>
<reference evidence="7" key="1">
    <citation type="submission" date="2016-10" db="EMBL/GenBank/DDBJ databases">
        <authorList>
            <person name="Varghese N."/>
            <person name="Submissions S."/>
        </authorList>
    </citation>
    <scope>NUCLEOTIDE SEQUENCE [LARGE SCALE GENOMIC DNA]</scope>
    <source>
        <strain evidence="7">DSM 7165</strain>
    </source>
</reference>
<dbReference type="GO" id="GO:0042802">
    <property type="term" value="F:identical protein binding"/>
    <property type="evidence" value="ECO:0007669"/>
    <property type="project" value="TreeGrafter"/>
</dbReference>
<evidence type="ECO:0000256" key="2">
    <source>
        <dbReference type="ARBA" id="ARBA00022605"/>
    </source>
</evidence>
<dbReference type="NCBIfam" id="NF002325">
    <property type="entry name" value="PRK01278.1"/>
    <property type="match status" value="1"/>
</dbReference>
<dbReference type="SUPFAM" id="SSF53383">
    <property type="entry name" value="PLP-dependent transferases"/>
    <property type="match status" value="1"/>
</dbReference>
<keyword evidence="5" id="KW-0055">Arginine biosynthesis</keyword>
<dbReference type="CDD" id="cd00610">
    <property type="entry name" value="OAT_like"/>
    <property type="match status" value="1"/>
</dbReference>
<dbReference type="InterPro" id="IPR015421">
    <property type="entry name" value="PyrdxlP-dep_Trfase_major"/>
</dbReference>
<comment type="catalytic activity">
    <reaction evidence="5">
        <text>N(2)-acetyl-L-ornithine + 2-oxoglutarate = N-acetyl-L-glutamate 5-semialdehyde + L-glutamate</text>
        <dbReference type="Rhea" id="RHEA:18049"/>
        <dbReference type="ChEBI" id="CHEBI:16810"/>
        <dbReference type="ChEBI" id="CHEBI:29123"/>
        <dbReference type="ChEBI" id="CHEBI:29985"/>
        <dbReference type="ChEBI" id="CHEBI:57805"/>
        <dbReference type="EC" id="2.6.1.11"/>
    </reaction>
</comment>
<dbReference type="Gene3D" id="3.90.1150.10">
    <property type="entry name" value="Aspartate Aminotransferase, domain 1"/>
    <property type="match status" value="1"/>
</dbReference>
<feature type="modified residue" description="N6-(pyridoxal phosphate)lysine" evidence="5">
    <location>
        <position position="245"/>
    </location>
</feature>
<evidence type="ECO:0000256" key="5">
    <source>
        <dbReference type="HAMAP-Rule" id="MF_01107"/>
    </source>
</evidence>
<keyword evidence="7" id="KW-1185">Reference proteome</keyword>
<comment type="subcellular location">
    <subcellularLocation>
        <location evidence="5">Cytoplasm</location>
    </subcellularLocation>
</comment>
<comment type="subunit">
    <text evidence="5">Homodimer.</text>
</comment>
<feature type="binding site" evidence="5">
    <location>
        <position position="274"/>
    </location>
    <ligand>
        <name>pyridoxal 5'-phosphate</name>
        <dbReference type="ChEBI" id="CHEBI:597326"/>
    </ligand>
</feature>
<evidence type="ECO:0000313" key="7">
    <source>
        <dbReference type="Proteomes" id="UP000242999"/>
    </source>
</evidence>
<dbReference type="InterPro" id="IPR049704">
    <property type="entry name" value="Aminotrans_3_PPA_site"/>
</dbReference>
<keyword evidence="2 5" id="KW-0028">Amino-acid biosynthesis</keyword>
<comment type="similarity">
    <text evidence="5">Belongs to the class-III pyridoxal-phosphate-dependent aminotransferase family. ArgD subfamily.</text>
</comment>
<dbReference type="GO" id="GO:0003992">
    <property type="term" value="F:N2-acetyl-L-ornithine:2-oxoglutarate 5-aminotransferase activity"/>
    <property type="evidence" value="ECO:0007669"/>
    <property type="project" value="UniProtKB-UniRule"/>
</dbReference>
<keyword evidence="4 5" id="KW-0663">Pyridoxal phosphate</keyword>
<dbReference type="GO" id="GO:0006526">
    <property type="term" value="P:L-arginine biosynthetic process"/>
    <property type="evidence" value="ECO:0007669"/>
    <property type="project" value="UniProtKB-UniRule"/>
</dbReference>
<dbReference type="InterPro" id="IPR015424">
    <property type="entry name" value="PyrdxlP-dep_Trfase"/>
</dbReference>
<dbReference type="STRING" id="64971.SAMN05421831_105148"/>
<dbReference type="AlphaFoldDB" id="A0A1H6S154"/>
<feature type="binding site" evidence="5">
    <location>
        <position position="273"/>
    </location>
    <ligand>
        <name>N(2)-acetyl-L-ornithine</name>
        <dbReference type="ChEBI" id="CHEBI:57805"/>
    </ligand>
</feature>
<dbReference type="InterPro" id="IPR050103">
    <property type="entry name" value="Class-III_PLP-dep_AT"/>
</dbReference>
<feature type="binding site" evidence="5">
    <location>
        <begin position="216"/>
        <end position="219"/>
    </location>
    <ligand>
        <name>pyridoxal 5'-phosphate</name>
        <dbReference type="ChEBI" id="CHEBI:597326"/>
    </ligand>
</feature>
<comment type="miscellaneous">
    <text evidence="5">May also have succinyldiaminopimelate aminotransferase activity, thus carrying out the corresponding step in lysine biosynthesis.</text>
</comment>
<dbReference type="InterPro" id="IPR004636">
    <property type="entry name" value="AcOrn/SuccOrn_fam"/>
</dbReference>
<organism evidence="6 7">
    <name type="scientific">Allopseudospirillum japonicum</name>
    <dbReference type="NCBI Taxonomy" id="64971"/>
    <lineage>
        <taxon>Bacteria</taxon>
        <taxon>Pseudomonadati</taxon>
        <taxon>Pseudomonadota</taxon>
        <taxon>Gammaproteobacteria</taxon>
        <taxon>Oceanospirillales</taxon>
        <taxon>Oceanospirillaceae</taxon>
        <taxon>Allopseudospirillum</taxon>
    </lineage>
</organism>
<dbReference type="FunFam" id="3.40.640.10:FF:000004">
    <property type="entry name" value="Acetylornithine aminotransferase"/>
    <property type="match status" value="1"/>
</dbReference>
<dbReference type="EC" id="2.6.1.11" evidence="5"/>
<keyword evidence="3 5" id="KW-0808">Transferase</keyword>
<dbReference type="HAMAP" id="MF_01107">
    <property type="entry name" value="ArgD_aminotrans_3"/>
    <property type="match status" value="1"/>
</dbReference>
<dbReference type="PIRSF" id="PIRSF000521">
    <property type="entry name" value="Transaminase_4ab_Lys_Orn"/>
    <property type="match status" value="1"/>
</dbReference>
<dbReference type="GO" id="GO:0030170">
    <property type="term" value="F:pyridoxal phosphate binding"/>
    <property type="evidence" value="ECO:0007669"/>
    <property type="project" value="InterPro"/>
</dbReference>
<sequence length="403" mass="43308">MTDQALMQTYARLPVAFTHGEGAWLYAENGQAYLDALSGIAVCGLGHAHPVVSEAISQQARRLLHTSNLYQIPQQEALARKLTQITGMQSAFFCNSGTEANEAAIKLARLYGHRKGHQVPHIIVMENAFHGRTLASLSATGNPKAQAGFEPLVEGFIRVPYDNLAAVKAAIQNCAQISAILVEPVQGEGGVHIPRQEYLDGLRTLCDQHDLLLMLDEVQTGNGRTGRMFAFQHHTWLPDVLTTAKGLGNGFPIGAVMVQGKAQDLFQAGSHGTTFGGNPLASAVGLAVLDTLERENLPARAQARGELIRSQLSHWLADVDAVRSIRGLGLMIGVELDRPCTELVKQALDAGLLINVTAGQVVRLLPPLIINEAEAIQISQKVALLVRRFVGASVPVELEAQGE</sequence>
<comment type="pathway">
    <text evidence="5">Amino-acid biosynthesis; L-arginine biosynthesis; N(2)-acetyl-L-ornithine from L-glutamate: step 4/4.</text>
</comment>
<dbReference type="Proteomes" id="UP000242999">
    <property type="component" value="Unassembled WGS sequence"/>
</dbReference>
<feature type="binding site" evidence="5">
    <location>
        <position position="129"/>
    </location>
    <ligand>
        <name>pyridoxal 5'-phosphate</name>
        <dbReference type="ChEBI" id="CHEBI:597326"/>
    </ligand>
</feature>
<keyword evidence="1 5" id="KW-0032">Aminotransferase</keyword>